<sequence length="347" mass="39017">MPLYRYSAAKIEPLLRTTLAAEQIREREDLQRLLMQRIDVISEDLLVITEEYSLFKDSRRRIDILAIDRMGTLVVIELKRTEDGGHMELQSLRYAAMVSTVTLDHLVETFADAQSLPLTEARETILNWLIEPTDELPNHVRIILVSADFSTEITSTVLWLNENYNTDISCFRLVAYRLGADVLLDVQQIIPLPEAKVFQIQQRQKGAAATGVIAAGRDFTRYNLQINGEQFLNVSKQSAVKSAMQTLFAAGVPLVDIQSATQPARWLGVHPAPDESVEDAFVREHPNRSSSHRWFDLGVIDDGTTWVTPRFGGTSTEAMLDGLRKVGEPFVSLSWSRLAPEQVGLQV</sequence>
<keyword evidence="2" id="KW-1185">Reference proteome</keyword>
<dbReference type="GO" id="GO:0003676">
    <property type="term" value="F:nucleic acid binding"/>
    <property type="evidence" value="ECO:0007669"/>
    <property type="project" value="InterPro"/>
</dbReference>
<dbReference type="InterPro" id="IPR011856">
    <property type="entry name" value="tRNA_endonuc-like_dom_sf"/>
</dbReference>
<organism evidence="1 2">
    <name type="scientific">Cryobacterium lactosi</name>
    <dbReference type="NCBI Taxonomy" id="1259202"/>
    <lineage>
        <taxon>Bacteria</taxon>
        <taxon>Bacillati</taxon>
        <taxon>Actinomycetota</taxon>
        <taxon>Actinomycetes</taxon>
        <taxon>Micrococcales</taxon>
        <taxon>Microbacteriaceae</taxon>
        <taxon>Cryobacterium</taxon>
    </lineage>
</organism>
<dbReference type="RefSeq" id="WP_134641139.1">
    <property type="nucleotide sequence ID" value="NZ_SOHM01000029.1"/>
</dbReference>
<gene>
    <name evidence="1" type="ORF">E3T61_12250</name>
</gene>
<dbReference type="Gene3D" id="3.40.1350.10">
    <property type="match status" value="1"/>
</dbReference>
<reference evidence="1 2" key="1">
    <citation type="submission" date="2019-03" db="EMBL/GenBank/DDBJ databases">
        <title>Genomics of glacier-inhabiting Cryobacterium strains.</title>
        <authorList>
            <person name="Liu Q."/>
            <person name="Xin Y.-H."/>
        </authorList>
    </citation>
    <scope>NUCLEOTIDE SEQUENCE [LARGE SCALE GENOMIC DNA]</scope>
    <source>
        <strain evidence="1 2">Sr59</strain>
    </source>
</reference>
<dbReference type="EMBL" id="SOHM01000029">
    <property type="protein sequence ID" value="TFD88594.1"/>
    <property type="molecule type" value="Genomic_DNA"/>
</dbReference>
<proteinExistence type="predicted"/>
<dbReference type="OrthoDB" id="570199at2"/>
<accession>A0A4R9BPP8</accession>
<name>A0A4R9BPP8_9MICO</name>
<evidence type="ECO:0000313" key="1">
    <source>
        <dbReference type="EMBL" id="TFD88594.1"/>
    </source>
</evidence>
<protein>
    <submittedName>
        <fullName evidence="1">DUF91 domain-containing protein</fullName>
    </submittedName>
</protein>
<dbReference type="Proteomes" id="UP000298468">
    <property type="component" value="Unassembled WGS sequence"/>
</dbReference>
<dbReference type="AlphaFoldDB" id="A0A4R9BPP8"/>
<evidence type="ECO:0000313" key="2">
    <source>
        <dbReference type="Proteomes" id="UP000298468"/>
    </source>
</evidence>
<comment type="caution">
    <text evidence="1">The sequence shown here is derived from an EMBL/GenBank/DDBJ whole genome shotgun (WGS) entry which is preliminary data.</text>
</comment>